<comment type="caution">
    <text evidence="1">The sequence shown here is derived from an EMBL/GenBank/DDBJ whole genome shotgun (WGS) entry which is preliminary data.</text>
</comment>
<protein>
    <recommendedName>
        <fullName evidence="3">Serine aminopeptidase S33 domain-containing protein</fullName>
    </recommendedName>
</protein>
<gene>
    <name evidence="1" type="ORF">CEV33_4926</name>
</gene>
<dbReference type="EMBL" id="NNRL01000143">
    <property type="protein sequence ID" value="OYR17696.1"/>
    <property type="molecule type" value="Genomic_DNA"/>
</dbReference>
<dbReference type="InterPro" id="IPR029058">
    <property type="entry name" value="AB_hydrolase_fold"/>
</dbReference>
<name>A0A256FSL3_9HYPH</name>
<evidence type="ECO:0000313" key="1">
    <source>
        <dbReference type="EMBL" id="OYR17696.1"/>
    </source>
</evidence>
<dbReference type="Proteomes" id="UP000216478">
    <property type="component" value="Unassembled WGS sequence"/>
</dbReference>
<organism evidence="1 2">
    <name type="scientific">Brucella grignonensis</name>
    <dbReference type="NCBI Taxonomy" id="94627"/>
    <lineage>
        <taxon>Bacteria</taxon>
        <taxon>Pseudomonadati</taxon>
        <taxon>Pseudomonadota</taxon>
        <taxon>Alphaproteobacteria</taxon>
        <taxon>Hyphomicrobiales</taxon>
        <taxon>Brucellaceae</taxon>
        <taxon>Brucella/Ochrobactrum group</taxon>
        <taxon>Brucella</taxon>
    </lineage>
</organism>
<sequence length="115" mass="13052">MILIAPAMYDAAAYTTKFGPNFTDIIRKPKSYERSDAWRILEKFTGKLLVIAGREDVVIPSEVIHRCYESAISSTRKLVLLDGIDHFVMSRLRSEEPDRLDSVLDMIMSALSKES</sequence>
<reference evidence="1 2" key="1">
    <citation type="submission" date="2017-07" db="EMBL/GenBank/DDBJ databases">
        <title>Phylogenetic study on the rhizospheric bacterium Ochrobactrum sp. A44.</title>
        <authorList>
            <person name="Krzyzanowska D.M."/>
            <person name="Ossowicki A."/>
            <person name="Rajewska M."/>
            <person name="Maciag T."/>
            <person name="Kaczynski Z."/>
            <person name="Czerwicka M."/>
            <person name="Jafra S."/>
        </authorList>
    </citation>
    <scope>NUCLEOTIDE SEQUENCE [LARGE SCALE GENOMIC DNA]</scope>
    <source>
        <strain evidence="1 2">OgA9a</strain>
    </source>
</reference>
<dbReference type="Gene3D" id="3.40.50.1820">
    <property type="entry name" value="alpha/beta hydrolase"/>
    <property type="match status" value="1"/>
</dbReference>
<evidence type="ECO:0000313" key="2">
    <source>
        <dbReference type="Proteomes" id="UP000216478"/>
    </source>
</evidence>
<keyword evidence="2" id="KW-1185">Reference proteome</keyword>
<evidence type="ECO:0008006" key="3">
    <source>
        <dbReference type="Google" id="ProtNLM"/>
    </source>
</evidence>
<dbReference type="AlphaFoldDB" id="A0A256FSL3"/>
<dbReference type="SUPFAM" id="SSF53474">
    <property type="entry name" value="alpha/beta-Hydrolases"/>
    <property type="match status" value="1"/>
</dbReference>
<proteinExistence type="predicted"/>
<accession>A0A256FSL3</accession>